<dbReference type="GO" id="GO:0004789">
    <property type="term" value="F:thiamine-phosphate diphosphorylase activity"/>
    <property type="evidence" value="ECO:0007669"/>
    <property type="project" value="UniProtKB-EC"/>
</dbReference>
<keyword evidence="9 19" id="KW-0418">Kinase</keyword>
<dbReference type="Pfam" id="PF02581">
    <property type="entry name" value="TMP-TENI"/>
    <property type="match status" value="1"/>
</dbReference>
<feature type="domain" description="Thiamine phosphate synthase/TenI" evidence="18">
    <location>
        <begin position="12"/>
        <end position="221"/>
    </location>
</feature>
<dbReference type="UniPathway" id="UPA00060">
    <property type="reaction ID" value="UER00139"/>
</dbReference>
<evidence type="ECO:0000256" key="2">
    <source>
        <dbReference type="ARBA" id="ARBA00001946"/>
    </source>
</evidence>
<keyword evidence="6" id="KW-0808">Transferase</keyword>
<evidence type="ECO:0000256" key="5">
    <source>
        <dbReference type="ARBA" id="ARBA00005165"/>
    </source>
</evidence>
<dbReference type="InterPro" id="IPR000417">
    <property type="entry name" value="Hyethyz_kinase"/>
</dbReference>
<protein>
    <submittedName>
        <fullName evidence="19">Bifunctional hydroxyethylthiazole kinase/thiamine-phosphate diphosphorylase</fullName>
    </submittedName>
</protein>
<keyword evidence="7" id="KW-0479">Metal-binding</keyword>
<comment type="function">
    <text evidence="3">Condenses 4-methyl-5-(beta-hydroxyethyl)thiazole monophosphate (THZ-P) and 2-methyl-4-amino-5-hydroxymethyl pyrimidine pyrophosphate (HMP-PP) to form thiamine monophosphate (TMP).</text>
</comment>
<keyword evidence="10" id="KW-0067">ATP-binding</keyword>
<dbReference type="EMBL" id="CP014501">
    <property type="protein sequence ID" value="ANB12469.1"/>
    <property type="molecule type" value="Genomic_DNA"/>
</dbReference>
<dbReference type="SUPFAM" id="SSF51391">
    <property type="entry name" value="Thiamin phosphate synthase"/>
    <property type="match status" value="1"/>
</dbReference>
<dbReference type="CDD" id="cd01170">
    <property type="entry name" value="THZ_kinase"/>
    <property type="match status" value="1"/>
</dbReference>
<evidence type="ECO:0000256" key="13">
    <source>
        <dbReference type="ARBA" id="ARBA00047334"/>
    </source>
</evidence>
<keyword evidence="12" id="KW-0784">Thiamine biosynthesis</keyword>
<evidence type="ECO:0000256" key="6">
    <source>
        <dbReference type="ARBA" id="ARBA00022679"/>
    </source>
</evidence>
<comment type="catalytic activity">
    <reaction evidence="13">
        <text>4-methyl-5-(2-phosphooxyethyl)-thiazole + 4-amino-2-methyl-5-(diphosphooxymethyl)pyrimidine + H(+) = thiamine phosphate + diphosphate</text>
        <dbReference type="Rhea" id="RHEA:22328"/>
        <dbReference type="ChEBI" id="CHEBI:15378"/>
        <dbReference type="ChEBI" id="CHEBI:33019"/>
        <dbReference type="ChEBI" id="CHEBI:37575"/>
        <dbReference type="ChEBI" id="CHEBI:57841"/>
        <dbReference type="ChEBI" id="CHEBI:58296"/>
        <dbReference type="EC" id="2.5.1.3"/>
    </reaction>
</comment>
<evidence type="ECO:0000313" key="20">
    <source>
        <dbReference type="Proteomes" id="UP000189580"/>
    </source>
</evidence>
<comment type="similarity">
    <text evidence="17">In the N-terminal section; belongs to the thiamine-phosphate synthase family.</text>
</comment>
<dbReference type="FunFam" id="3.20.20.70:FF:000104">
    <property type="entry name" value="Thiamine biosynthetic bifunctional enzyme"/>
    <property type="match status" value="1"/>
</dbReference>
<dbReference type="SUPFAM" id="SSF53613">
    <property type="entry name" value="Ribokinase-like"/>
    <property type="match status" value="1"/>
</dbReference>
<reference evidence="19 20" key="1">
    <citation type="submission" date="2016-02" db="EMBL/GenBank/DDBJ databases">
        <title>Complete genome sequence and transcriptome regulation of the pentose utilising yeast Sugiyamaella lignohabitans.</title>
        <authorList>
            <person name="Bellasio M."/>
            <person name="Peymann A."/>
            <person name="Valli M."/>
            <person name="Sipitzky M."/>
            <person name="Graf A."/>
            <person name="Sauer M."/>
            <person name="Marx H."/>
            <person name="Mattanovich D."/>
        </authorList>
    </citation>
    <scope>NUCLEOTIDE SEQUENCE [LARGE SCALE GENOMIC DNA]</scope>
    <source>
        <strain evidence="19 20">CBS 10342</strain>
    </source>
</reference>
<comment type="catalytic activity">
    <reaction evidence="1">
        <text>5-(2-hydroxyethyl)-4-methylthiazole + ATP = 4-methyl-5-(2-phosphooxyethyl)-thiazole + ADP + H(+)</text>
        <dbReference type="Rhea" id="RHEA:24212"/>
        <dbReference type="ChEBI" id="CHEBI:15378"/>
        <dbReference type="ChEBI" id="CHEBI:17957"/>
        <dbReference type="ChEBI" id="CHEBI:30616"/>
        <dbReference type="ChEBI" id="CHEBI:58296"/>
        <dbReference type="ChEBI" id="CHEBI:456216"/>
        <dbReference type="EC" id="2.7.1.50"/>
    </reaction>
</comment>
<comment type="similarity">
    <text evidence="16">In the C-terminal section; belongs to the Thz kinase family.</text>
</comment>
<dbReference type="GO" id="GO:0005524">
    <property type="term" value="F:ATP binding"/>
    <property type="evidence" value="ECO:0007669"/>
    <property type="project" value="UniProtKB-KW"/>
</dbReference>
<comment type="pathway">
    <text evidence="4">Cofactor biosynthesis; thiamine diphosphate biosynthesis; 4-methyl-5-(2-phosphoethyl)-thiazole from 5-(2-hydroxyethyl)-4-methylthiazole: step 1/1.</text>
</comment>
<dbReference type="HAMAP" id="MF_00228">
    <property type="entry name" value="Thz_kinase"/>
    <property type="match status" value="1"/>
</dbReference>
<dbReference type="KEGG" id="slb:AWJ20_724"/>
<keyword evidence="11" id="KW-0460">Magnesium</keyword>
<dbReference type="Gene3D" id="3.40.1190.20">
    <property type="match status" value="1"/>
</dbReference>
<accession>A0A167D4I6</accession>
<evidence type="ECO:0000256" key="15">
    <source>
        <dbReference type="ARBA" id="ARBA00047883"/>
    </source>
</evidence>
<evidence type="ECO:0000256" key="9">
    <source>
        <dbReference type="ARBA" id="ARBA00022777"/>
    </source>
</evidence>
<evidence type="ECO:0000256" key="8">
    <source>
        <dbReference type="ARBA" id="ARBA00022741"/>
    </source>
</evidence>
<comment type="pathway">
    <text evidence="5">Cofactor biosynthesis; thiamine diphosphate biosynthesis; thiamine phosphate from 4-amino-2-methyl-5-diphosphomethylpyrimidine and 4-methyl-5-(2-phosphoethyl)-thiazole: step 1/1.</text>
</comment>
<comment type="cofactor">
    <cofactor evidence="2">
        <name>Mg(2+)</name>
        <dbReference type="ChEBI" id="CHEBI:18420"/>
    </cofactor>
</comment>
<sequence length="533" mass="57551">MSIDKKVVDYSVYLVTDSSLVPESSSLVRQVEEAIRGGATIVQLREKEAETRDFIEIGKKIHELTRKAGIPLIINDRLDVVLALDAEGIHVGQDDMDIPTIRKHLGPEKIIGVSVSNIEEARQARVDDVDYVGIGAVFGTQTKNLKKSPMGTGGVSEILMVLNDDEEEEQSASGETNGNKLARRIQSVAIGGINQSNAESVIKESFSAHDHLDGVAVVSCIIGAEDAFKATKQLKETVVEALDIMKSRTIRELLAATTYMVAAVAETSPFVHHMTNTVVTNFSANMTITVGASPAMSECVEEFDDFAKIPNSSLLINMGTATFEGLARFQAGMKAYYKQNRRVVLDPVGAGASQHRKNVLQQLLELGGFAVIKGNEGEITAAAGVEGAKVRGVDSVGSESIEKRFEIVEKLASTTGSVVLMTGEEDVLVHHDKKNTRKLLFRNGHEYLSKITGSGCVLGSLVTAFSACFEDAFLATGAALLLYTIASERAVETGRVHGPGSFVPALIDQIYQISQESQNRDSSWISRAKVYPY</sequence>
<dbReference type="GO" id="GO:0009228">
    <property type="term" value="P:thiamine biosynthetic process"/>
    <property type="evidence" value="ECO:0007669"/>
    <property type="project" value="UniProtKB-KW"/>
</dbReference>
<evidence type="ECO:0000256" key="7">
    <source>
        <dbReference type="ARBA" id="ARBA00022723"/>
    </source>
</evidence>
<dbReference type="HAMAP" id="MF_00097">
    <property type="entry name" value="TMP_synthase"/>
    <property type="match status" value="1"/>
</dbReference>
<dbReference type="Pfam" id="PF02110">
    <property type="entry name" value="HK"/>
    <property type="match status" value="1"/>
</dbReference>
<evidence type="ECO:0000256" key="17">
    <source>
        <dbReference type="ARBA" id="ARBA00061283"/>
    </source>
</evidence>
<name>A0A167D4I6_9ASCO</name>
<dbReference type="OrthoDB" id="4994at2759"/>
<keyword evidence="8" id="KW-0547">Nucleotide-binding</keyword>
<dbReference type="NCBIfam" id="NF006830">
    <property type="entry name" value="PRK09355.1"/>
    <property type="match status" value="1"/>
</dbReference>
<dbReference type="GO" id="GO:0005829">
    <property type="term" value="C:cytosol"/>
    <property type="evidence" value="ECO:0007669"/>
    <property type="project" value="EnsemblFungi"/>
</dbReference>
<dbReference type="PRINTS" id="PR01099">
    <property type="entry name" value="HYETHTZKNASE"/>
</dbReference>
<dbReference type="InterPro" id="IPR034291">
    <property type="entry name" value="TMP_synthase"/>
</dbReference>
<evidence type="ECO:0000256" key="16">
    <source>
        <dbReference type="ARBA" id="ARBA00061146"/>
    </source>
</evidence>
<dbReference type="InterPro" id="IPR029056">
    <property type="entry name" value="Ribokinase-like"/>
</dbReference>
<comment type="catalytic activity">
    <reaction evidence="14">
        <text>2-(2-carboxy-4-methylthiazol-5-yl)ethyl phosphate + 4-amino-2-methyl-5-(diphosphooxymethyl)pyrimidine + 2 H(+) = thiamine phosphate + CO2 + diphosphate</text>
        <dbReference type="Rhea" id="RHEA:47848"/>
        <dbReference type="ChEBI" id="CHEBI:15378"/>
        <dbReference type="ChEBI" id="CHEBI:16526"/>
        <dbReference type="ChEBI" id="CHEBI:33019"/>
        <dbReference type="ChEBI" id="CHEBI:37575"/>
        <dbReference type="ChEBI" id="CHEBI:57841"/>
        <dbReference type="ChEBI" id="CHEBI:62890"/>
        <dbReference type="EC" id="2.5.1.3"/>
    </reaction>
</comment>
<evidence type="ECO:0000256" key="11">
    <source>
        <dbReference type="ARBA" id="ARBA00022842"/>
    </source>
</evidence>
<organism evidence="19 20">
    <name type="scientific">Sugiyamaella lignohabitans</name>
    <dbReference type="NCBI Taxonomy" id="796027"/>
    <lineage>
        <taxon>Eukaryota</taxon>
        <taxon>Fungi</taxon>
        <taxon>Dikarya</taxon>
        <taxon>Ascomycota</taxon>
        <taxon>Saccharomycotina</taxon>
        <taxon>Dipodascomycetes</taxon>
        <taxon>Dipodascales</taxon>
        <taxon>Trichomonascaceae</taxon>
        <taxon>Sugiyamaella</taxon>
    </lineage>
</organism>
<evidence type="ECO:0000256" key="12">
    <source>
        <dbReference type="ARBA" id="ARBA00022977"/>
    </source>
</evidence>
<dbReference type="NCBIfam" id="TIGR00693">
    <property type="entry name" value="thiE"/>
    <property type="match status" value="1"/>
</dbReference>
<dbReference type="Proteomes" id="UP000189580">
    <property type="component" value="Chromosome a"/>
</dbReference>
<dbReference type="PANTHER" id="PTHR20857">
    <property type="entry name" value="THIAMINE-PHOSPHATE PYROPHOSPHORYLASE"/>
    <property type="match status" value="1"/>
</dbReference>
<dbReference type="RefSeq" id="XP_018734946.1">
    <property type="nucleotide sequence ID" value="XM_018882682.1"/>
</dbReference>
<dbReference type="AlphaFoldDB" id="A0A167D4I6"/>
<gene>
    <name evidence="19" type="primary">THI6</name>
    <name evidence="19" type="ORF">AWJ20_724</name>
</gene>
<comment type="catalytic activity">
    <reaction evidence="15">
        <text>2-[(2R,5Z)-2-carboxy-4-methylthiazol-5(2H)-ylidene]ethyl phosphate + 4-amino-2-methyl-5-(diphosphooxymethyl)pyrimidine + 2 H(+) = thiamine phosphate + CO2 + diphosphate</text>
        <dbReference type="Rhea" id="RHEA:47844"/>
        <dbReference type="ChEBI" id="CHEBI:15378"/>
        <dbReference type="ChEBI" id="CHEBI:16526"/>
        <dbReference type="ChEBI" id="CHEBI:33019"/>
        <dbReference type="ChEBI" id="CHEBI:37575"/>
        <dbReference type="ChEBI" id="CHEBI:57841"/>
        <dbReference type="ChEBI" id="CHEBI:62899"/>
        <dbReference type="EC" id="2.5.1.3"/>
    </reaction>
</comment>
<dbReference type="PANTHER" id="PTHR20857:SF23">
    <property type="entry name" value="THIAMINE BIOSYNTHETIC BIFUNCTIONAL ENZYME"/>
    <property type="match status" value="1"/>
</dbReference>
<evidence type="ECO:0000256" key="10">
    <source>
        <dbReference type="ARBA" id="ARBA00022840"/>
    </source>
</evidence>
<dbReference type="InterPro" id="IPR022998">
    <property type="entry name" value="ThiamineP_synth_TenI"/>
</dbReference>
<dbReference type="GeneID" id="30037788"/>
<keyword evidence="20" id="KW-1185">Reference proteome</keyword>
<evidence type="ECO:0000313" key="19">
    <source>
        <dbReference type="EMBL" id="ANB12469.1"/>
    </source>
</evidence>
<dbReference type="Gene3D" id="3.20.20.70">
    <property type="entry name" value="Aldolase class I"/>
    <property type="match status" value="1"/>
</dbReference>
<dbReference type="GO" id="GO:0004417">
    <property type="term" value="F:hydroxyethylthiazole kinase activity"/>
    <property type="evidence" value="ECO:0007669"/>
    <property type="project" value="UniProtKB-EC"/>
</dbReference>
<evidence type="ECO:0000256" key="1">
    <source>
        <dbReference type="ARBA" id="ARBA00001771"/>
    </source>
</evidence>
<evidence type="ECO:0000256" key="3">
    <source>
        <dbReference type="ARBA" id="ARBA00003814"/>
    </source>
</evidence>
<evidence type="ECO:0000256" key="14">
    <source>
        <dbReference type="ARBA" id="ARBA00047851"/>
    </source>
</evidence>
<evidence type="ECO:0000259" key="18">
    <source>
        <dbReference type="Pfam" id="PF02581"/>
    </source>
</evidence>
<dbReference type="InterPro" id="IPR013785">
    <property type="entry name" value="Aldolase_TIM"/>
</dbReference>
<dbReference type="GO" id="GO:0000287">
    <property type="term" value="F:magnesium ion binding"/>
    <property type="evidence" value="ECO:0007669"/>
    <property type="project" value="InterPro"/>
</dbReference>
<proteinExistence type="inferred from homology"/>
<dbReference type="InterPro" id="IPR036206">
    <property type="entry name" value="ThiamineP_synth_sf"/>
</dbReference>
<evidence type="ECO:0000256" key="4">
    <source>
        <dbReference type="ARBA" id="ARBA00004868"/>
    </source>
</evidence>
<dbReference type="GO" id="GO:0009229">
    <property type="term" value="P:thiamine diphosphate biosynthetic process"/>
    <property type="evidence" value="ECO:0007669"/>
    <property type="project" value="UniProtKB-UniPathway"/>
</dbReference>
<dbReference type="CDD" id="cd00564">
    <property type="entry name" value="TMP_TenI"/>
    <property type="match status" value="1"/>
</dbReference>